<organism evidence="1 2">
    <name type="scientific">Anthostomella pinea</name>
    <dbReference type="NCBI Taxonomy" id="933095"/>
    <lineage>
        <taxon>Eukaryota</taxon>
        <taxon>Fungi</taxon>
        <taxon>Dikarya</taxon>
        <taxon>Ascomycota</taxon>
        <taxon>Pezizomycotina</taxon>
        <taxon>Sordariomycetes</taxon>
        <taxon>Xylariomycetidae</taxon>
        <taxon>Xylariales</taxon>
        <taxon>Xylariaceae</taxon>
        <taxon>Anthostomella</taxon>
    </lineage>
</organism>
<comment type="caution">
    <text evidence="1">The sequence shown here is derived from an EMBL/GenBank/DDBJ whole genome shotgun (WGS) entry which is preliminary data.</text>
</comment>
<name>A0AAI8YQR7_9PEZI</name>
<evidence type="ECO:0000313" key="1">
    <source>
        <dbReference type="EMBL" id="CAJ2513820.1"/>
    </source>
</evidence>
<keyword evidence="2" id="KW-1185">Reference proteome</keyword>
<reference evidence="1" key="1">
    <citation type="submission" date="2023-10" db="EMBL/GenBank/DDBJ databases">
        <authorList>
            <person name="Hackl T."/>
        </authorList>
    </citation>
    <scope>NUCLEOTIDE SEQUENCE</scope>
</reference>
<accession>A0AAI8YQR7</accession>
<dbReference type="EMBL" id="CAUWAG010000020">
    <property type="protein sequence ID" value="CAJ2513820.1"/>
    <property type="molecule type" value="Genomic_DNA"/>
</dbReference>
<sequence length="139" mass="15688">MCPYRRSLYSCNHAQLSSEPVKPCQAQKNYDSGAAKEPCGIVETHRPTIRIPKQCGPCEAKKMSTDQTLAFVKKRMASLRTCLNERHNGCMKRLDEAGAKREKVPETAKTAEKIEDPAQAFLRKKMMEDDSHLMMLSSL</sequence>
<dbReference type="AlphaFoldDB" id="A0AAI8YQR7"/>
<dbReference type="Proteomes" id="UP001295740">
    <property type="component" value="Unassembled WGS sequence"/>
</dbReference>
<proteinExistence type="predicted"/>
<evidence type="ECO:0000313" key="2">
    <source>
        <dbReference type="Proteomes" id="UP001295740"/>
    </source>
</evidence>
<gene>
    <name evidence="1" type="ORF">KHLLAP_LOCUS14288</name>
</gene>
<protein>
    <submittedName>
        <fullName evidence="1">Uu.00g019390.m01.CDS01</fullName>
    </submittedName>
</protein>